<dbReference type="Proteomes" id="UP000712570">
    <property type="component" value="Unassembled WGS sequence"/>
</dbReference>
<accession>A0ABX0KW62</accession>
<organism evidence="2 3">
    <name type="scientific">Iodobacter violaceini</name>
    <dbReference type="NCBI Taxonomy" id="3044271"/>
    <lineage>
        <taxon>Bacteria</taxon>
        <taxon>Pseudomonadati</taxon>
        <taxon>Pseudomonadota</taxon>
        <taxon>Betaproteobacteria</taxon>
        <taxon>Neisseriales</taxon>
        <taxon>Chitinibacteraceae</taxon>
        <taxon>Iodobacter</taxon>
    </lineage>
</organism>
<evidence type="ECO:0008006" key="4">
    <source>
        <dbReference type="Google" id="ProtNLM"/>
    </source>
</evidence>
<keyword evidence="1" id="KW-0812">Transmembrane</keyword>
<comment type="caution">
    <text evidence="2">The sequence shown here is derived from an EMBL/GenBank/DDBJ whole genome shotgun (WGS) entry which is preliminary data.</text>
</comment>
<feature type="transmembrane region" description="Helical" evidence="1">
    <location>
        <begin position="6"/>
        <end position="25"/>
    </location>
</feature>
<protein>
    <recommendedName>
        <fullName evidence="4">Glycosyltransferase RgtA/B/C/D-like domain-containing protein</fullName>
    </recommendedName>
</protein>
<evidence type="ECO:0000313" key="2">
    <source>
        <dbReference type="EMBL" id="NHQ88071.1"/>
    </source>
</evidence>
<evidence type="ECO:0000256" key="1">
    <source>
        <dbReference type="SAM" id="Phobius"/>
    </source>
</evidence>
<sequence length="504" mass="55439">MKQWFIVPGQLLAVIGLWVVAYLLLYGQIQKQVDTHEGIPYPTFSWAAPQLLFKQSQSIQSLSLQGYIPGAQTLSILCNQQPLQSQLFRQGYFTLSHRFNNSCPDGQLSIQSSYSQIPANKTGSQDHRVLSYQLGLAQINGKDISLATLIKTSSGLYGLEENFSRISTTEILSRSHDAGWYHKIASKDYAFNGDRTIQQTVAWPFLYPYSVKALHAISGLDIDKSMLRFNLICSLLAMLSLFYLGKLLKLNTCSALLAPAWFAFNPFSFFVFGGFSESLFMLLFSAALILAIKEKWISAALMISAMTASRFIGGIAILLLMLYWLSINYQSQGIKKSSIMIIKMGLISTLGILLDMAVKAHATGEPLAAFLVRSAWKISPLQLATRIFDLRLIQSAEYLPVLLLALGLMICAIYICILCIKTHQHKAALIAGSGALILGTTLLMNPEIHSVGRYSLSLAPCIIGILSYDRLKQQSTALIALSCTIGAAFSGLIISNIYSGLAPF</sequence>
<dbReference type="EMBL" id="JAAOLX010000011">
    <property type="protein sequence ID" value="NHQ88071.1"/>
    <property type="molecule type" value="Genomic_DNA"/>
</dbReference>
<feature type="transmembrane region" description="Helical" evidence="1">
    <location>
        <begin position="427"/>
        <end position="445"/>
    </location>
</feature>
<name>A0ABX0KW62_9NEIS</name>
<keyword evidence="1" id="KW-0472">Membrane</keyword>
<dbReference type="RefSeq" id="WP_166829407.1">
    <property type="nucleotide sequence ID" value="NZ_JAAOLX010000011.1"/>
</dbReference>
<gene>
    <name evidence="2" type="ORF">HA050_18350</name>
</gene>
<feature type="transmembrane region" description="Helical" evidence="1">
    <location>
        <begin position="268"/>
        <end position="292"/>
    </location>
</feature>
<proteinExistence type="predicted"/>
<feature type="transmembrane region" description="Helical" evidence="1">
    <location>
        <begin position="477"/>
        <end position="498"/>
    </location>
</feature>
<reference evidence="2 3" key="1">
    <citation type="submission" date="2020-03" db="EMBL/GenBank/DDBJ databases">
        <title>Draft genome sequence of environmentally isolated violet-colored cultures.</title>
        <authorList>
            <person name="Wilson H.S."/>
        </authorList>
    </citation>
    <scope>NUCLEOTIDE SEQUENCE [LARGE SCALE GENOMIC DNA]</scope>
    <source>
        <strain evidence="2 3">HSC-16F04</strain>
    </source>
</reference>
<feature type="transmembrane region" description="Helical" evidence="1">
    <location>
        <begin position="229"/>
        <end position="248"/>
    </location>
</feature>
<keyword evidence="1" id="KW-1133">Transmembrane helix</keyword>
<feature type="transmembrane region" description="Helical" evidence="1">
    <location>
        <begin position="299"/>
        <end position="325"/>
    </location>
</feature>
<evidence type="ECO:0000313" key="3">
    <source>
        <dbReference type="Proteomes" id="UP000712570"/>
    </source>
</evidence>
<keyword evidence="3" id="KW-1185">Reference proteome</keyword>
<feature type="transmembrane region" description="Helical" evidence="1">
    <location>
        <begin position="400"/>
        <end position="420"/>
    </location>
</feature>